<dbReference type="EMBL" id="JAGMUV010000034">
    <property type="protein sequence ID" value="KAH7113511.1"/>
    <property type="molecule type" value="Genomic_DNA"/>
</dbReference>
<reference evidence="2" key="1">
    <citation type="journal article" date="2021" name="Nat. Commun.">
        <title>Genetic determinants of endophytism in the Arabidopsis root mycobiome.</title>
        <authorList>
            <person name="Mesny F."/>
            <person name="Miyauchi S."/>
            <person name="Thiergart T."/>
            <person name="Pickel B."/>
            <person name="Atanasova L."/>
            <person name="Karlsson M."/>
            <person name="Huettel B."/>
            <person name="Barry K.W."/>
            <person name="Haridas S."/>
            <person name="Chen C."/>
            <person name="Bauer D."/>
            <person name="Andreopoulos W."/>
            <person name="Pangilinan J."/>
            <person name="LaButti K."/>
            <person name="Riley R."/>
            <person name="Lipzen A."/>
            <person name="Clum A."/>
            <person name="Drula E."/>
            <person name="Henrissat B."/>
            <person name="Kohler A."/>
            <person name="Grigoriev I.V."/>
            <person name="Martin F.M."/>
            <person name="Hacquard S."/>
        </authorList>
    </citation>
    <scope>NUCLEOTIDE SEQUENCE</scope>
    <source>
        <strain evidence="2">MPI-CAGE-AT-0147</strain>
    </source>
</reference>
<evidence type="ECO:0000313" key="2">
    <source>
        <dbReference type="EMBL" id="KAH7113553.1"/>
    </source>
</evidence>
<gene>
    <name evidence="1" type="ORF">EDB81DRAFT_921337</name>
    <name evidence="2" type="ORF">EDB81DRAFT_921408</name>
</gene>
<comment type="caution">
    <text evidence="2">The sequence shown here is derived from an EMBL/GenBank/DDBJ whole genome shotgun (WGS) entry which is preliminary data.</text>
</comment>
<proteinExistence type="predicted"/>
<accession>A0A9P9I9Y1</accession>
<dbReference type="AlphaFoldDB" id="A0A9P9I9Y1"/>
<evidence type="ECO:0000313" key="3">
    <source>
        <dbReference type="Proteomes" id="UP000738349"/>
    </source>
</evidence>
<protein>
    <submittedName>
        <fullName evidence="2">Uncharacterized protein</fullName>
    </submittedName>
</protein>
<dbReference type="Proteomes" id="UP000738349">
    <property type="component" value="Unassembled WGS sequence"/>
</dbReference>
<dbReference type="OrthoDB" id="5152119at2759"/>
<keyword evidence="3" id="KW-1185">Reference proteome</keyword>
<evidence type="ECO:0000313" key="1">
    <source>
        <dbReference type="EMBL" id="KAH7113511.1"/>
    </source>
</evidence>
<name>A0A9P9I9Y1_9HYPO</name>
<sequence length="294" mass="33848">MSGPHTNERLEIWMESQDAAMTYDIKLNQDFDSYCEMLEMLGQPTVNQFAALSKDGRRNTFRRWLVENEPIEVDGFIEWQCCKAIRTFLLFKDHLEGNEMGQQLIHEARQVFYEENRFIMSSTLLDQFMSDSLGSWEKPVAVESLIRDIAIRVDRRYCESENLALNLGGAFRLTDAERISIEVVERGVPNGSDLATQETIKNMSMVVKDLIGHFGPRLEVSKLLFWDADYKDGLTVCPAVRYDIKPYWNAPSDTARARMQKGEASFQETMQVQIAEWADQSYDPYPLNAVGRDV</sequence>
<organism evidence="2 3">
    <name type="scientific">Dactylonectria macrodidyma</name>
    <dbReference type="NCBI Taxonomy" id="307937"/>
    <lineage>
        <taxon>Eukaryota</taxon>
        <taxon>Fungi</taxon>
        <taxon>Dikarya</taxon>
        <taxon>Ascomycota</taxon>
        <taxon>Pezizomycotina</taxon>
        <taxon>Sordariomycetes</taxon>
        <taxon>Hypocreomycetidae</taxon>
        <taxon>Hypocreales</taxon>
        <taxon>Nectriaceae</taxon>
        <taxon>Dactylonectria</taxon>
    </lineage>
</organism>
<dbReference type="EMBL" id="JAGMUV010000034">
    <property type="protein sequence ID" value="KAH7113553.1"/>
    <property type="molecule type" value="Genomic_DNA"/>
</dbReference>